<dbReference type="InterPro" id="IPR001544">
    <property type="entry name" value="Aminotrans_IV"/>
</dbReference>
<dbReference type="PANTHER" id="PTHR42743:SF11">
    <property type="entry name" value="AMINODEOXYCHORISMATE LYASE"/>
    <property type="match status" value="1"/>
</dbReference>
<name>A0A7J9SJN2_9EURY</name>
<evidence type="ECO:0000313" key="6">
    <source>
        <dbReference type="EMBL" id="MBB6646329.1"/>
    </source>
</evidence>
<keyword evidence="6" id="KW-0032">Aminotransferase</keyword>
<dbReference type="GO" id="GO:0046394">
    <property type="term" value="P:carboxylic acid biosynthetic process"/>
    <property type="evidence" value="ECO:0007669"/>
    <property type="project" value="UniProtKB-ARBA"/>
</dbReference>
<dbReference type="PROSITE" id="PS00770">
    <property type="entry name" value="AA_TRANSFER_CLASS_4"/>
    <property type="match status" value="1"/>
</dbReference>
<dbReference type="InterPro" id="IPR050571">
    <property type="entry name" value="Class-IV_PLP-Dep_Aminotrnsfr"/>
</dbReference>
<keyword evidence="6" id="KW-0808">Transferase</keyword>
<dbReference type="GO" id="GO:0008483">
    <property type="term" value="F:transaminase activity"/>
    <property type="evidence" value="ECO:0007669"/>
    <property type="project" value="UniProtKB-KW"/>
</dbReference>
<sequence length="320" mass="33586">MADDELYYHVDGDLVPAAEASVSVRDRGFLYGDAVFETVRVYGGELFRWADHAERLADSAAAISLDHGLSPTELGARVTETLEANDLADAAVRLSITRGVGSGGLTPDPEVDPTVVIQVEPLPRGGVNAEPVREGPATLQTVKTRRVPDAAIPAAAKTHNYVNGVLARLELRVSDADEAVMLDGDGHLAEGATSNVFFVDGDALRTPSLDGPVLPGITRAEVLDIADAEGIPVTEGSFTPDDLRNAAEAFLTGTTREIRPVGTVDGIEVGGGPVTTLLQRLYDARVERECYGGQRLSDGRSDDPEQSGGGDGVDGTQTDA</sequence>
<dbReference type="Pfam" id="PF01063">
    <property type="entry name" value="Aminotran_4"/>
    <property type="match status" value="1"/>
</dbReference>
<gene>
    <name evidence="6" type="ORF">H5V44_08510</name>
</gene>
<dbReference type="SUPFAM" id="SSF56752">
    <property type="entry name" value="D-aminoacid aminotransferase-like PLP-dependent enzymes"/>
    <property type="match status" value="1"/>
</dbReference>
<protein>
    <submittedName>
        <fullName evidence="6">Aminotransferase class IV</fullName>
    </submittedName>
</protein>
<evidence type="ECO:0000256" key="2">
    <source>
        <dbReference type="ARBA" id="ARBA00009320"/>
    </source>
</evidence>
<proteinExistence type="inferred from homology"/>
<comment type="cofactor">
    <cofactor evidence="1">
        <name>pyridoxal 5'-phosphate</name>
        <dbReference type="ChEBI" id="CHEBI:597326"/>
    </cofactor>
</comment>
<comment type="caution">
    <text evidence="6">The sequence shown here is derived from an EMBL/GenBank/DDBJ whole genome shotgun (WGS) entry which is preliminary data.</text>
</comment>
<keyword evidence="7" id="KW-1185">Reference proteome</keyword>
<dbReference type="Gene3D" id="3.30.470.10">
    <property type="match status" value="1"/>
</dbReference>
<dbReference type="Gene3D" id="3.20.10.10">
    <property type="entry name" value="D-amino Acid Aminotransferase, subunit A, domain 2"/>
    <property type="match status" value="1"/>
</dbReference>
<evidence type="ECO:0000256" key="1">
    <source>
        <dbReference type="ARBA" id="ARBA00001933"/>
    </source>
</evidence>
<dbReference type="PANTHER" id="PTHR42743">
    <property type="entry name" value="AMINO-ACID AMINOTRANSFERASE"/>
    <property type="match status" value="1"/>
</dbReference>
<dbReference type="FunFam" id="3.20.10.10:FF:000002">
    <property type="entry name" value="D-alanine aminotransferase"/>
    <property type="match status" value="1"/>
</dbReference>
<dbReference type="AlphaFoldDB" id="A0A7J9SJN2"/>
<evidence type="ECO:0000256" key="3">
    <source>
        <dbReference type="ARBA" id="ARBA00022898"/>
    </source>
</evidence>
<dbReference type="InterPro" id="IPR043131">
    <property type="entry name" value="BCAT-like_N"/>
</dbReference>
<evidence type="ECO:0000256" key="5">
    <source>
        <dbReference type="SAM" id="MobiDB-lite"/>
    </source>
</evidence>
<organism evidence="6 7">
    <name type="scientific">Halobellus ruber</name>
    <dbReference type="NCBI Taxonomy" id="2761102"/>
    <lineage>
        <taxon>Archaea</taxon>
        <taxon>Methanobacteriati</taxon>
        <taxon>Methanobacteriota</taxon>
        <taxon>Stenosarchaea group</taxon>
        <taxon>Halobacteria</taxon>
        <taxon>Halobacteriales</taxon>
        <taxon>Haloferacaceae</taxon>
        <taxon>Halobellus</taxon>
    </lineage>
</organism>
<dbReference type="GO" id="GO:0008652">
    <property type="term" value="P:amino acid biosynthetic process"/>
    <property type="evidence" value="ECO:0007669"/>
    <property type="project" value="UniProtKB-ARBA"/>
</dbReference>
<evidence type="ECO:0000313" key="7">
    <source>
        <dbReference type="Proteomes" id="UP000546257"/>
    </source>
</evidence>
<comment type="similarity">
    <text evidence="2 4">Belongs to the class-IV pyridoxal-phosphate-dependent aminotransferase family.</text>
</comment>
<evidence type="ECO:0000256" key="4">
    <source>
        <dbReference type="RuleBase" id="RU004106"/>
    </source>
</evidence>
<keyword evidence="3" id="KW-0663">Pyridoxal phosphate</keyword>
<dbReference type="InterPro" id="IPR018300">
    <property type="entry name" value="Aminotrans_IV_CS"/>
</dbReference>
<feature type="region of interest" description="Disordered" evidence="5">
    <location>
        <begin position="292"/>
        <end position="320"/>
    </location>
</feature>
<dbReference type="InterPro" id="IPR043132">
    <property type="entry name" value="BCAT-like_C"/>
</dbReference>
<dbReference type="InterPro" id="IPR036038">
    <property type="entry name" value="Aminotransferase-like"/>
</dbReference>
<dbReference type="EMBL" id="JACKXD010000003">
    <property type="protein sequence ID" value="MBB6646329.1"/>
    <property type="molecule type" value="Genomic_DNA"/>
</dbReference>
<dbReference type="Proteomes" id="UP000546257">
    <property type="component" value="Unassembled WGS sequence"/>
</dbReference>
<accession>A0A7J9SJN2</accession>
<reference evidence="6 7" key="1">
    <citation type="submission" date="2020-08" db="EMBL/GenBank/DDBJ databases">
        <authorList>
            <person name="Seo M.-J."/>
        </authorList>
    </citation>
    <scope>NUCLEOTIDE SEQUENCE [LARGE SCALE GENOMIC DNA]</scope>
    <source>
        <strain evidence="6 7">MBLA0160</strain>
    </source>
</reference>
<dbReference type="RefSeq" id="WP_185192715.1">
    <property type="nucleotide sequence ID" value="NZ_JACKXD010000003.1"/>
</dbReference>